<dbReference type="CDD" id="cd22160">
    <property type="entry name" value="F-box_AtFBL13-like"/>
    <property type="match status" value="1"/>
</dbReference>
<dbReference type="Proteomes" id="UP000836841">
    <property type="component" value="Chromosome 1"/>
</dbReference>
<keyword evidence="4" id="KW-1185">Reference proteome</keyword>
<reference evidence="3 4" key="1">
    <citation type="submission" date="2022-03" db="EMBL/GenBank/DDBJ databases">
        <authorList>
            <person name="Nunn A."/>
            <person name="Chopra R."/>
            <person name="Nunn A."/>
            <person name="Contreras Garrido A."/>
        </authorList>
    </citation>
    <scope>NUCLEOTIDE SEQUENCE [LARGE SCALE GENOMIC DNA]</scope>
</reference>
<evidence type="ECO:0000259" key="2">
    <source>
        <dbReference type="Pfam" id="PF08387"/>
    </source>
</evidence>
<name>A0AAU9R8E8_THLAR</name>
<evidence type="ECO:0000313" key="3">
    <source>
        <dbReference type="EMBL" id="CAH2036032.1"/>
    </source>
</evidence>
<sequence length="321" mass="37422">MDEGPNIEMDKISGLSDELLVKILSFLPTKVAVSTCILSKQWEFLSMWSPKLEYNENDIKGPDSSVLRFHDFVVKNLPLHRAPVVESLILTSRYHVYFQPESIKLWVGIVVSRCVRELSINVCCLSDAPMPNSLRLLLSYCPVLQDLCIERREDDNVGKIVHMPMLEEADIIVVHDVEKFLDSITSVKRLSLRVIFTLEEEYAYRPGIVYNQLEHLKLCIYSEDWSKLAVWMLRNSPKLRVLNLYVDPSPQFYHEYHPIKWKNSRRSVPECFRKSLEYLEFVGYMGTQEERDFLSFFFKHACCLKSTSIIDFASLAFDSKF</sequence>
<dbReference type="InterPro" id="IPR053781">
    <property type="entry name" value="F-box_AtFBL13-like"/>
</dbReference>
<dbReference type="InterPro" id="IPR036047">
    <property type="entry name" value="F-box-like_dom_sf"/>
</dbReference>
<dbReference type="InterPro" id="IPR006566">
    <property type="entry name" value="FBD"/>
</dbReference>
<proteinExistence type="predicted"/>
<organism evidence="3 4">
    <name type="scientific">Thlaspi arvense</name>
    <name type="common">Field penny-cress</name>
    <dbReference type="NCBI Taxonomy" id="13288"/>
    <lineage>
        <taxon>Eukaryota</taxon>
        <taxon>Viridiplantae</taxon>
        <taxon>Streptophyta</taxon>
        <taxon>Embryophyta</taxon>
        <taxon>Tracheophyta</taxon>
        <taxon>Spermatophyta</taxon>
        <taxon>Magnoliopsida</taxon>
        <taxon>eudicotyledons</taxon>
        <taxon>Gunneridae</taxon>
        <taxon>Pentapetalae</taxon>
        <taxon>rosids</taxon>
        <taxon>malvids</taxon>
        <taxon>Brassicales</taxon>
        <taxon>Brassicaceae</taxon>
        <taxon>Thlaspideae</taxon>
        <taxon>Thlaspi</taxon>
    </lineage>
</organism>
<dbReference type="EMBL" id="OU466857">
    <property type="protein sequence ID" value="CAH2036032.1"/>
    <property type="molecule type" value="Genomic_DNA"/>
</dbReference>
<dbReference type="PANTHER" id="PTHR31900:SF28">
    <property type="entry name" value="FBD DOMAIN-CONTAINING PROTEIN"/>
    <property type="match status" value="1"/>
</dbReference>
<dbReference type="Pfam" id="PF00646">
    <property type="entry name" value="F-box"/>
    <property type="match status" value="1"/>
</dbReference>
<dbReference type="Pfam" id="PF08387">
    <property type="entry name" value="FBD"/>
    <property type="match status" value="1"/>
</dbReference>
<accession>A0AAU9R8E8</accession>
<evidence type="ECO:0008006" key="5">
    <source>
        <dbReference type="Google" id="ProtNLM"/>
    </source>
</evidence>
<evidence type="ECO:0000313" key="4">
    <source>
        <dbReference type="Proteomes" id="UP000836841"/>
    </source>
</evidence>
<feature type="domain" description="F-box" evidence="1">
    <location>
        <begin position="12"/>
        <end position="49"/>
    </location>
</feature>
<gene>
    <name evidence="3" type="ORF">TAV2_LOCUS3398</name>
</gene>
<dbReference type="PANTHER" id="PTHR31900">
    <property type="entry name" value="F-BOX/RNI SUPERFAMILY PROTEIN-RELATED"/>
    <property type="match status" value="1"/>
</dbReference>
<dbReference type="InterPro" id="IPR050232">
    <property type="entry name" value="FBL13/AtMIF1-like"/>
</dbReference>
<protein>
    <recommendedName>
        <fullName evidence="5">FBD domain-containing protein</fullName>
    </recommendedName>
</protein>
<dbReference type="InterPro" id="IPR001810">
    <property type="entry name" value="F-box_dom"/>
</dbReference>
<dbReference type="SUPFAM" id="SSF81383">
    <property type="entry name" value="F-box domain"/>
    <property type="match status" value="1"/>
</dbReference>
<evidence type="ECO:0000259" key="1">
    <source>
        <dbReference type="Pfam" id="PF00646"/>
    </source>
</evidence>
<feature type="domain" description="FBD" evidence="2">
    <location>
        <begin position="266"/>
        <end position="309"/>
    </location>
</feature>
<dbReference type="SUPFAM" id="SSF52047">
    <property type="entry name" value="RNI-like"/>
    <property type="match status" value="1"/>
</dbReference>
<dbReference type="AlphaFoldDB" id="A0AAU9R8E8"/>